<dbReference type="Proteomes" id="UP000215902">
    <property type="component" value="Unassembled WGS sequence"/>
</dbReference>
<name>A0A267F5J1_9PLAT</name>
<protein>
    <submittedName>
        <fullName evidence="2">Uncharacterized protein</fullName>
    </submittedName>
</protein>
<proteinExistence type="predicted"/>
<reference evidence="2 3" key="1">
    <citation type="submission" date="2017-06" db="EMBL/GenBank/DDBJ databases">
        <title>A platform for efficient transgenesis in Macrostomum lignano, a flatworm model organism for stem cell research.</title>
        <authorList>
            <person name="Berezikov E."/>
        </authorList>
    </citation>
    <scope>NUCLEOTIDE SEQUENCE [LARGE SCALE GENOMIC DNA]</scope>
    <source>
        <strain evidence="2">DV1</strain>
        <tissue evidence="2">Whole organism</tissue>
    </source>
</reference>
<organism evidence="2 3">
    <name type="scientific">Macrostomum lignano</name>
    <dbReference type="NCBI Taxonomy" id="282301"/>
    <lineage>
        <taxon>Eukaryota</taxon>
        <taxon>Metazoa</taxon>
        <taxon>Spiralia</taxon>
        <taxon>Lophotrochozoa</taxon>
        <taxon>Platyhelminthes</taxon>
        <taxon>Rhabditophora</taxon>
        <taxon>Macrostomorpha</taxon>
        <taxon>Macrostomida</taxon>
        <taxon>Macrostomidae</taxon>
        <taxon>Macrostomum</taxon>
    </lineage>
</organism>
<evidence type="ECO:0000313" key="2">
    <source>
        <dbReference type="EMBL" id="PAA69045.1"/>
    </source>
</evidence>
<comment type="caution">
    <text evidence="2">The sequence shown here is derived from an EMBL/GenBank/DDBJ whole genome shotgun (WGS) entry which is preliminary data.</text>
</comment>
<sequence>QVYATNLAKIQKSTLRESPESQFAAIEYDMKKSITMKERQRSREEQTILGLSMLGDNTSVASDSFICDGWKTRLFRRCRRLHSSVMQVSFLQSAWLANIAKTVRVSTCRQERSMSITELAYAGVVGANVVFDAETSASIANKLDDGGAAEDNRAGADDTAAKQSSDSAAQSQ</sequence>
<feature type="region of interest" description="Disordered" evidence="1">
    <location>
        <begin position="143"/>
        <end position="172"/>
    </location>
</feature>
<keyword evidence="3" id="KW-1185">Reference proteome</keyword>
<dbReference type="AlphaFoldDB" id="A0A267F5J1"/>
<evidence type="ECO:0000256" key="1">
    <source>
        <dbReference type="SAM" id="MobiDB-lite"/>
    </source>
</evidence>
<feature type="compositionally biased region" description="Low complexity" evidence="1">
    <location>
        <begin position="161"/>
        <end position="172"/>
    </location>
</feature>
<evidence type="ECO:0000313" key="3">
    <source>
        <dbReference type="Proteomes" id="UP000215902"/>
    </source>
</evidence>
<feature type="compositionally biased region" description="Basic and acidic residues" evidence="1">
    <location>
        <begin position="143"/>
        <end position="160"/>
    </location>
</feature>
<accession>A0A267F5J1</accession>
<feature type="non-terminal residue" evidence="2">
    <location>
        <position position="1"/>
    </location>
</feature>
<gene>
    <name evidence="2" type="ORF">BOX15_Mlig032625g2</name>
</gene>
<dbReference type="EMBL" id="NIVC01001354">
    <property type="protein sequence ID" value="PAA69045.1"/>
    <property type="molecule type" value="Genomic_DNA"/>
</dbReference>